<comment type="similarity">
    <text evidence="1">Belongs to the bacterial solute-binding protein ModA family.</text>
</comment>
<evidence type="ECO:0000256" key="5">
    <source>
        <dbReference type="SAM" id="SignalP"/>
    </source>
</evidence>
<feature type="signal peptide" evidence="5">
    <location>
        <begin position="1"/>
        <end position="21"/>
    </location>
</feature>
<gene>
    <name evidence="6" type="primary">modA</name>
    <name evidence="6" type="ORF">RF687_08300</name>
</gene>
<comment type="caution">
    <text evidence="6">The sequence shown here is derived from an EMBL/GenBank/DDBJ whole genome shotgun (WGS) entry which is preliminary data.</text>
</comment>
<dbReference type="SUPFAM" id="SSF53850">
    <property type="entry name" value="Periplasmic binding protein-like II"/>
    <property type="match status" value="1"/>
</dbReference>
<dbReference type="InterPro" id="IPR050682">
    <property type="entry name" value="ModA/WtpA"/>
</dbReference>
<feature type="compositionally biased region" description="Low complexity" evidence="4">
    <location>
        <begin position="272"/>
        <end position="305"/>
    </location>
</feature>
<evidence type="ECO:0000256" key="3">
    <source>
        <dbReference type="ARBA" id="ARBA00022729"/>
    </source>
</evidence>
<dbReference type="Gene3D" id="3.40.190.10">
    <property type="entry name" value="Periplasmic binding protein-like II"/>
    <property type="match status" value="2"/>
</dbReference>
<dbReference type="Proteomes" id="UP001230065">
    <property type="component" value="Unassembled WGS sequence"/>
</dbReference>
<dbReference type="PANTHER" id="PTHR30632">
    <property type="entry name" value="MOLYBDATE-BINDING PERIPLASMIC PROTEIN"/>
    <property type="match status" value="1"/>
</dbReference>
<sequence>MGISRRAAIAAVSLLSAVCLAACGGSASNSSTGAATGAASAGTSGGAGKATGKVTVLAAASLQKAFEEIEKTVEKDNPGLDVTFDFQGSQDLVSSLANGNSADVLATANNSTMKTAADQKLVGSQTEFATNVLTLIVPKGNPKKITGLDSSLDGANLVICAPEVPCGEATKKLAEAQGITLKPVSEEQKVTDVRGKVESGEADAGIVYTTDAAAAKDKADKIDIPDGGVVNHYPIAQTAEPENPAGAQVFIDAVTGKAGQEILAKHGFGKPGSTAAGASAGASAAGSAAANTGAGSGASSEASTAPSQAATAEGSSAPEANKPTAQTTAP</sequence>
<dbReference type="AlphaFoldDB" id="A0AAW8LE19"/>
<dbReference type="GO" id="GO:0030973">
    <property type="term" value="F:molybdate ion binding"/>
    <property type="evidence" value="ECO:0007669"/>
    <property type="project" value="TreeGrafter"/>
</dbReference>
<dbReference type="GO" id="GO:0046872">
    <property type="term" value="F:metal ion binding"/>
    <property type="evidence" value="ECO:0007669"/>
    <property type="project" value="UniProtKB-KW"/>
</dbReference>
<evidence type="ECO:0000256" key="4">
    <source>
        <dbReference type="SAM" id="MobiDB-lite"/>
    </source>
</evidence>
<dbReference type="PANTHER" id="PTHR30632:SF0">
    <property type="entry name" value="SULFATE-BINDING PROTEIN"/>
    <property type="match status" value="1"/>
</dbReference>
<organism evidence="6 7">
    <name type="scientific">Actinomyces oris</name>
    <dbReference type="NCBI Taxonomy" id="544580"/>
    <lineage>
        <taxon>Bacteria</taxon>
        <taxon>Bacillati</taxon>
        <taxon>Actinomycetota</taxon>
        <taxon>Actinomycetes</taxon>
        <taxon>Actinomycetales</taxon>
        <taxon>Actinomycetaceae</taxon>
        <taxon>Actinomyces</taxon>
    </lineage>
</organism>
<evidence type="ECO:0000313" key="7">
    <source>
        <dbReference type="Proteomes" id="UP001230065"/>
    </source>
</evidence>
<dbReference type="InterPro" id="IPR005950">
    <property type="entry name" value="ModA"/>
</dbReference>
<evidence type="ECO:0000313" key="6">
    <source>
        <dbReference type="EMBL" id="MDR0177944.1"/>
    </source>
</evidence>
<reference evidence="6" key="1">
    <citation type="submission" date="2022-06" db="EMBL/GenBank/DDBJ databases">
        <title>Draft Genome Sequences of Three Actinomyces oris Strains, Isolated from Healthy Human Feces.</title>
        <authorList>
            <person name="Ye Y."/>
            <person name="Liu C."/>
            <person name="Zhao J."/>
            <person name="Xu J."/>
            <person name="Huang H."/>
            <person name="Wang B."/>
            <person name="Wei J."/>
            <person name="Jing X."/>
        </authorList>
    </citation>
    <scope>NUCLEOTIDE SEQUENCE</scope>
    <source>
        <strain evidence="6">CNGBCC1803727</strain>
    </source>
</reference>
<feature type="region of interest" description="Disordered" evidence="4">
    <location>
        <begin position="272"/>
        <end position="330"/>
    </location>
</feature>
<accession>A0AAW8LE19</accession>
<feature type="chain" id="PRO_5043756961" evidence="5">
    <location>
        <begin position="22"/>
        <end position="330"/>
    </location>
</feature>
<evidence type="ECO:0000256" key="2">
    <source>
        <dbReference type="ARBA" id="ARBA00022723"/>
    </source>
</evidence>
<dbReference type="Pfam" id="PF13531">
    <property type="entry name" value="SBP_bac_11"/>
    <property type="match status" value="1"/>
</dbReference>
<name>A0AAW8LE19_9ACTO</name>
<proteinExistence type="inferred from homology"/>
<protein>
    <submittedName>
        <fullName evidence="6">Molybdate ABC transporter substrate-binding protein</fullName>
    </submittedName>
</protein>
<dbReference type="NCBIfam" id="TIGR01256">
    <property type="entry name" value="modA"/>
    <property type="match status" value="1"/>
</dbReference>
<dbReference type="GO" id="GO:0015689">
    <property type="term" value="P:molybdate ion transport"/>
    <property type="evidence" value="ECO:0007669"/>
    <property type="project" value="InterPro"/>
</dbReference>
<keyword evidence="3 5" id="KW-0732">Signal</keyword>
<evidence type="ECO:0000256" key="1">
    <source>
        <dbReference type="ARBA" id="ARBA00009175"/>
    </source>
</evidence>
<keyword evidence="2" id="KW-0479">Metal-binding</keyword>
<dbReference type="EMBL" id="JAMZMF010000011">
    <property type="protein sequence ID" value="MDR0177944.1"/>
    <property type="molecule type" value="Genomic_DNA"/>
</dbReference>
<dbReference type="RefSeq" id="WP_308679965.1">
    <property type="nucleotide sequence ID" value="NZ_JAMZMF010000011.1"/>
</dbReference>